<comment type="similarity">
    <text evidence="1">Belongs to the peptidase M20A family.</text>
</comment>
<dbReference type="InterPro" id="IPR036264">
    <property type="entry name" value="Bact_exopeptidase_dim_dom"/>
</dbReference>
<keyword evidence="3" id="KW-0479">Metal-binding</keyword>
<dbReference type="GO" id="GO:0046872">
    <property type="term" value="F:metal ion binding"/>
    <property type="evidence" value="ECO:0007669"/>
    <property type="project" value="UniProtKB-KW"/>
</dbReference>
<proteinExistence type="inferred from homology"/>
<evidence type="ECO:0000313" key="7">
    <source>
        <dbReference type="EMBL" id="KIC60183.1"/>
    </source>
</evidence>
<dbReference type="GO" id="GO:0006508">
    <property type="term" value="P:proteolysis"/>
    <property type="evidence" value="ECO:0007669"/>
    <property type="project" value="UniProtKB-KW"/>
</dbReference>
<dbReference type="Gene3D" id="1.10.150.900">
    <property type="match status" value="1"/>
</dbReference>
<dbReference type="Proteomes" id="UP000031202">
    <property type="component" value="Unassembled WGS sequence"/>
</dbReference>
<dbReference type="GO" id="GO:0008233">
    <property type="term" value="F:peptidase activity"/>
    <property type="evidence" value="ECO:0007669"/>
    <property type="project" value="UniProtKB-KW"/>
</dbReference>
<dbReference type="InterPro" id="IPR002933">
    <property type="entry name" value="Peptidase_M20"/>
</dbReference>
<dbReference type="Pfam" id="PF07687">
    <property type="entry name" value="M20_dimer"/>
    <property type="match status" value="1"/>
</dbReference>
<dbReference type="Gene3D" id="3.40.630.10">
    <property type="entry name" value="Zn peptidases"/>
    <property type="match status" value="1"/>
</dbReference>
<dbReference type="InterPro" id="IPR047177">
    <property type="entry name" value="Pept_M20A"/>
</dbReference>
<keyword evidence="5" id="KW-0862">Zinc</keyword>
<dbReference type="EMBL" id="JWSZ01000001">
    <property type="protein sequence ID" value="KIC60183.1"/>
    <property type="molecule type" value="Genomic_DNA"/>
</dbReference>
<dbReference type="Pfam" id="PF01546">
    <property type="entry name" value="Peptidase_M20"/>
    <property type="match status" value="1"/>
</dbReference>
<evidence type="ECO:0000256" key="4">
    <source>
        <dbReference type="ARBA" id="ARBA00022801"/>
    </source>
</evidence>
<dbReference type="PIRSF" id="PIRSF036696">
    <property type="entry name" value="ACY-1"/>
    <property type="match status" value="1"/>
</dbReference>
<sequence length="447" mass="47862">MSADTEASIARFRELLQIPTVSHADESLVDTDAFTRFIDTLARLYPTAHAALEREVVDGYSLLFRWSGRQSAADPLVLMAHMDVVPVVDEEWDHPPFGAEVVGEGVDAEIHARGAIDDKGALVAIMEAVEELAAEGYAPTRDVYLAFGHNEETAGGGARAIVALLRERGVTPGLVLDEGGAVVDGAVPGVAVPTAMVGVAERGVLTLRLTAREGGGHASTPPAFPATARLARAIDRVQRHPFPARIVPPVRALFATLAPHTSQPLRTLFSHLAAVAPLAARVFGRLGPELNAMVRTTAVATELSGAPGENVLATTARASINIRLLTGDTVASATARIRRVVADPAVEIEVRHGSDPSPVSPWRGEPWQRIATAVHDALGADVVTTPYIQLGASDSRWFTAISSHVYRFTPFHLTRAERDALHAHNERIRVGSWRNGIRFYLALIRAS</sequence>
<reference evidence="7 8" key="1">
    <citation type="submission" date="2014-12" db="EMBL/GenBank/DDBJ databases">
        <title>Genome sequencing of Microbacterium hominis TPW29.</title>
        <authorList>
            <person name="Tan P.W."/>
            <person name="Chan K.-G."/>
        </authorList>
    </citation>
    <scope>NUCLEOTIDE SEQUENCE [LARGE SCALE GENOMIC DNA]</scope>
    <source>
        <strain evidence="7 8">TPW29</strain>
    </source>
</reference>
<dbReference type="InterPro" id="IPR011650">
    <property type="entry name" value="Peptidase_M20_dimer"/>
</dbReference>
<evidence type="ECO:0000313" key="8">
    <source>
        <dbReference type="Proteomes" id="UP000031202"/>
    </source>
</evidence>
<dbReference type="PROSITE" id="PS00759">
    <property type="entry name" value="ARGE_DAPE_CPG2_2"/>
    <property type="match status" value="1"/>
</dbReference>
<keyword evidence="2" id="KW-0645">Protease</keyword>
<gene>
    <name evidence="7" type="ORF">RM52_01955</name>
</gene>
<evidence type="ECO:0000256" key="2">
    <source>
        <dbReference type="ARBA" id="ARBA00022670"/>
    </source>
</evidence>
<dbReference type="Gene3D" id="3.30.70.360">
    <property type="match status" value="1"/>
</dbReference>
<dbReference type="RefSeq" id="WP_039412169.1">
    <property type="nucleotide sequence ID" value="NZ_JWSZ01000001.1"/>
</dbReference>
<evidence type="ECO:0000256" key="1">
    <source>
        <dbReference type="ARBA" id="ARBA00006247"/>
    </source>
</evidence>
<accession>A0A0B4E0V9</accession>
<dbReference type="AlphaFoldDB" id="A0A0B4E0V9"/>
<dbReference type="SUPFAM" id="SSF53187">
    <property type="entry name" value="Zn-dependent exopeptidases"/>
    <property type="match status" value="1"/>
</dbReference>
<dbReference type="SUPFAM" id="SSF55031">
    <property type="entry name" value="Bacterial exopeptidase dimerisation domain"/>
    <property type="match status" value="1"/>
</dbReference>
<keyword evidence="4" id="KW-0378">Hydrolase</keyword>
<dbReference type="PANTHER" id="PTHR45962:SF1">
    <property type="entry name" value="N-FATTY-ACYL-AMINO ACID SYNTHASE_HYDROLASE PM20D1"/>
    <property type="match status" value="1"/>
</dbReference>
<evidence type="ECO:0000256" key="5">
    <source>
        <dbReference type="ARBA" id="ARBA00022833"/>
    </source>
</evidence>
<name>A0A0B4E0V9_9MICO</name>
<dbReference type="InterPro" id="IPR001261">
    <property type="entry name" value="ArgE/DapE_CS"/>
</dbReference>
<comment type="caution">
    <text evidence="7">The sequence shown here is derived from an EMBL/GenBank/DDBJ whole genome shotgun (WGS) entry which is preliminary data.</text>
</comment>
<dbReference type="PANTHER" id="PTHR45962">
    <property type="entry name" value="N-FATTY-ACYL-AMINO ACID SYNTHASE/HYDROLASE PM20D1"/>
    <property type="match status" value="1"/>
</dbReference>
<evidence type="ECO:0000259" key="6">
    <source>
        <dbReference type="Pfam" id="PF07687"/>
    </source>
</evidence>
<evidence type="ECO:0000256" key="3">
    <source>
        <dbReference type="ARBA" id="ARBA00022723"/>
    </source>
</evidence>
<feature type="domain" description="Peptidase M20 dimerisation" evidence="6">
    <location>
        <begin position="199"/>
        <end position="347"/>
    </location>
</feature>
<organism evidence="7 8">
    <name type="scientific">Microbacterium hominis</name>
    <dbReference type="NCBI Taxonomy" id="162426"/>
    <lineage>
        <taxon>Bacteria</taxon>
        <taxon>Bacillati</taxon>
        <taxon>Actinomycetota</taxon>
        <taxon>Actinomycetes</taxon>
        <taxon>Micrococcales</taxon>
        <taxon>Microbacteriaceae</taxon>
        <taxon>Microbacterium</taxon>
    </lineage>
</organism>
<protein>
    <submittedName>
        <fullName evidence="7">Acetylornithine deacetylase</fullName>
    </submittedName>
</protein>